<comment type="catalytic activity">
    <reaction evidence="7">
        <text>a 2'-deoxycytidine in DNA + S-adenosyl-L-methionine = a 5-methyl-2'-deoxycytidine in DNA + S-adenosyl-L-homocysteine + H(+)</text>
        <dbReference type="Rhea" id="RHEA:13681"/>
        <dbReference type="Rhea" id="RHEA-COMP:11369"/>
        <dbReference type="Rhea" id="RHEA-COMP:11370"/>
        <dbReference type="ChEBI" id="CHEBI:15378"/>
        <dbReference type="ChEBI" id="CHEBI:57856"/>
        <dbReference type="ChEBI" id="CHEBI:59789"/>
        <dbReference type="ChEBI" id="CHEBI:85452"/>
        <dbReference type="ChEBI" id="CHEBI:85454"/>
        <dbReference type="EC" id="2.1.1.37"/>
    </reaction>
</comment>
<name>A0A941JMQ0_9CHRO</name>
<keyword evidence="2 5" id="KW-0808">Transferase</keyword>
<dbReference type="InterPro" id="IPR050390">
    <property type="entry name" value="C5-Methyltransferase"/>
</dbReference>
<evidence type="ECO:0000256" key="4">
    <source>
        <dbReference type="ARBA" id="ARBA00022747"/>
    </source>
</evidence>
<reference evidence="8" key="1">
    <citation type="submission" date="2021-02" db="EMBL/GenBank/DDBJ databases">
        <title>Metagenome analyses of Stigonema ocellatum DSM 106950, Chlorogloea purpurea SAG 13.99 and Gomphosphaeria aponina DSM 107014.</title>
        <authorList>
            <person name="Marter P."/>
            <person name="Huang S."/>
        </authorList>
    </citation>
    <scope>NUCLEOTIDE SEQUENCE</scope>
    <source>
        <strain evidence="8">JP213</strain>
    </source>
</reference>
<dbReference type="GO" id="GO:0044027">
    <property type="term" value="P:negative regulation of gene expression via chromosomal CpG island methylation"/>
    <property type="evidence" value="ECO:0007669"/>
    <property type="project" value="TreeGrafter"/>
</dbReference>
<dbReference type="GO" id="GO:0003677">
    <property type="term" value="F:DNA binding"/>
    <property type="evidence" value="ECO:0007669"/>
    <property type="project" value="TreeGrafter"/>
</dbReference>
<dbReference type="Gene3D" id="3.90.120.10">
    <property type="entry name" value="DNA Methylase, subunit A, domain 2"/>
    <property type="match status" value="1"/>
</dbReference>
<dbReference type="PROSITE" id="PS51679">
    <property type="entry name" value="SAM_MT_C5"/>
    <property type="match status" value="1"/>
</dbReference>
<dbReference type="InterPro" id="IPR001525">
    <property type="entry name" value="C5_MeTfrase"/>
</dbReference>
<dbReference type="CDD" id="cd00315">
    <property type="entry name" value="Cyt_C5_DNA_methylase"/>
    <property type="match status" value="1"/>
</dbReference>
<dbReference type="PRINTS" id="PR00105">
    <property type="entry name" value="C5METTRFRASE"/>
</dbReference>
<dbReference type="InterPro" id="IPR018117">
    <property type="entry name" value="C5_DNA_meth_AS"/>
</dbReference>
<dbReference type="Pfam" id="PF00145">
    <property type="entry name" value="DNA_methylase"/>
    <property type="match status" value="1"/>
</dbReference>
<dbReference type="PROSITE" id="PS00095">
    <property type="entry name" value="C5_MTASE_2"/>
    <property type="match status" value="1"/>
</dbReference>
<feature type="active site" evidence="5">
    <location>
        <position position="75"/>
    </location>
</feature>
<comment type="similarity">
    <text evidence="5 6">Belongs to the class I-like SAM-binding methyltransferase superfamily. C5-methyltransferase family.</text>
</comment>
<evidence type="ECO:0000256" key="3">
    <source>
        <dbReference type="ARBA" id="ARBA00022691"/>
    </source>
</evidence>
<dbReference type="GO" id="GO:0003886">
    <property type="term" value="F:DNA (cytosine-5-)-methyltransferase activity"/>
    <property type="evidence" value="ECO:0007669"/>
    <property type="project" value="UniProtKB-EC"/>
</dbReference>
<dbReference type="InterPro" id="IPR031303">
    <property type="entry name" value="C5_meth_CS"/>
</dbReference>
<evidence type="ECO:0000313" key="8">
    <source>
        <dbReference type="EMBL" id="MBR8828464.1"/>
    </source>
</evidence>
<dbReference type="SUPFAM" id="SSF53335">
    <property type="entry name" value="S-adenosyl-L-methionine-dependent methyltransferases"/>
    <property type="match status" value="1"/>
</dbReference>
<dbReference type="EMBL" id="JADQBC010000071">
    <property type="protein sequence ID" value="MBR8828464.1"/>
    <property type="molecule type" value="Genomic_DNA"/>
</dbReference>
<evidence type="ECO:0000256" key="6">
    <source>
        <dbReference type="RuleBase" id="RU000416"/>
    </source>
</evidence>
<dbReference type="PANTHER" id="PTHR10629">
    <property type="entry name" value="CYTOSINE-SPECIFIC METHYLTRANSFERASE"/>
    <property type="match status" value="1"/>
</dbReference>
<evidence type="ECO:0000256" key="5">
    <source>
        <dbReference type="PROSITE-ProRule" id="PRU01016"/>
    </source>
</evidence>
<evidence type="ECO:0000256" key="7">
    <source>
        <dbReference type="RuleBase" id="RU000417"/>
    </source>
</evidence>
<dbReference type="AlphaFoldDB" id="A0A941JMQ0"/>
<dbReference type="GO" id="GO:0009307">
    <property type="term" value="P:DNA restriction-modification system"/>
    <property type="evidence" value="ECO:0007669"/>
    <property type="project" value="UniProtKB-KW"/>
</dbReference>
<keyword evidence="3 5" id="KW-0949">S-adenosyl-L-methionine</keyword>
<comment type="caution">
    <text evidence="8">The sequence shown here is derived from an EMBL/GenBank/DDBJ whole genome shotgun (WGS) entry which is preliminary data.</text>
</comment>
<evidence type="ECO:0000256" key="2">
    <source>
        <dbReference type="ARBA" id="ARBA00022679"/>
    </source>
</evidence>
<dbReference type="GO" id="GO:0032259">
    <property type="term" value="P:methylation"/>
    <property type="evidence" value="ECO:0007669"/>
    <property type="project" value="UniProtKB-KW"/>
</dbReference>
<dbReference type="PROSITE" id="PS00094">
    <property type="entry name" value="C5_MTASE_1"/>
    <property type="match status" value="1"/>
</dbReference>
<sequence length="323" mass="37432">MRVIDLFAGCGGLSLGFENAGYTILAAYDNWDVAVNIYRQNFNHPIYQYDLSQYQQYLEHFKNLNPDLIMGGPPCQDFSSAGKRNENLGRGDLTLSFVEIITHILPKFFVMENVERFNKTQRYREAKSLLKKANYGITEKIIDASLCNVPQKRKRFFWLGIYQGEDQALSDYLDKNLSNKPMTVREYLGNTLDINYYYRHPRSYQRRAIFSIDEPSPTIRGVNRPLPKNYKLHPGDAAPLTENVRPLTTIERSYLQTFPKTFIFEGSKTDVEQIIGNAVPVQLAEYVANCILEYLDRFTETKKFKQNSSFQRKNTPKQLTLPI</sequence>
<dbReference type="Gene3D" id="3.40.50.150">
    <property type="entry name" value="Vaccinia Virus protein VP39"/>
    <property type="match status" value="1"/>
</dbReference>
<evidence type="ECO:0000256" key="1">
    <source>
        <dbReference type="ARBA" id="ARBA00022603"/>
    </source>
</evidence>
<protein>
    <recommendedName>
        <fullName evidence="7">Cytosine-specific methyltransferase</fullName>
        <ecNumber evidence="7">2.1.1.37</ecNumber>
    </recommendedName>
</protein>
<dbReference type="InterPro" id="IPR029063">
    <property type="entry name" value="SAM-dependent_MTases_sf"/>
</dbReference>
<proteinExistence type="inferred from homology"/>
<evidence type="ECO:0000313" key="9">
    <source>
        <dbReference type="Proteomes" id="UP000767446"/>
    </source>
</evidence>
<dbReference type="PANTHER" id="PTHR10629:SF52">
    <property type="entry name" value="DNA (CYTOSINE-5)-METHYLTRANSFERASE 1"/>
    <property type="match status" value="1"/>
</dbReference>
<dbReference type="NCBIfam" id="TIGR00675">
    <property type="entry name" value="dcm"/>
    <property type="match status" value="1"/>
</dbReference>
<accession>A0A941JMQ0</accession>
<dbReference type="EC" id="2.1.1.37" evidence="7"/>
<organism evidence="8 9">
    <name type="scientific">Gomphosphaeria aponina SAG 52.96 = DSM 107014</name>
    <dbReference type="NCBI Taxonomy" id="1521640"/>
    <lineage>
        <taxon>Bacteria</taxon>
        <taxon>Bacillati</taxon>
        <taxon>Cyanobacteriota</taxon>
        <taxon>Cyanophyceae</taxon>
        <taxon>Oscillatoriophycideae</taxon>
        <taxon>Chroococcales</taxon>
        <taxon>Gomphosphaeriaceae</taxon>
        <taxon>Gomphosphaeria</taxon>
    </lineage>
</organism>
<dbReference type="Proteomes" id="UP000767446">
    <property type="component" value="Unassembled WGS sequence"/>
</dbReference>
<gene>
    <name evidence="8" type="ORF">DSM107014_11295</name>
</gene>
<keyword evidence="4" id="KW-0680">Restriction system</keyword>
<keyword evidence="1 5" id="KW-0489">Methyltransferase</keyword>